<comment type="similarity">
    <text evidence="1">Belongs to the carotenoid/retinoid oxidoreductase family. CrtISO subfamily.</text>
</comment>
<accession>A0ABQ6M7S4</accession>
<keyword evidence="7" id="KW-0472">Membrane</keyword>
<evidence type="ECO:0000313" key="8">
    <source>
        <dbReference type="EMBL" id="GMI21231.1"/>
    </source>
</evidence>
<keyword evidence="7" id="KW-0812">Transmembrane</keyword>
<dbReference type="SUPFAM" id="SSF51905">
    <property type="entry name" value="FAD/NAD(P)-binding domain"/>
    <property type="match status" value="1"/>
</dbReference>
<dbReference type="Gene3D" id="3.50.50.60">
    <property type="entry name" value="FAD/NAD(P)-binding domain"/>
    <property type="match status" value="2"/>
</dbReference>
<dbReference type="PANTHER" id="PTHR46091">
    <property type="entry name" value="BLR7054 PROTEIN"/>
    <property type="match status" value="1"/>
</dbReference>
<keyword evidence="5" id="KW-0521">NADP</keyword>
<reference evidence="8 9" key="1">
    <citation type="journal article" date="2023" name="Commun. Biol.">
        <title>Genome analysis of Parmales, the sister group of diatoms, reveals the evolutionary specialization of diatoms from phago-mixotrophs to photoautotrophs.</title>
        <authorList>
            <person name="Ban H."/>
            <person name="Sato S."/>
            <person name="Yoshikawa S."/>
            <person name="Yamada K."/>
            <person name="Nakamura Y."/>
            <person name="Ichinomiya M."/>
            <person name="Sato N."/>
            <person name="Blanc-Mathieu R."/>
            <person name="Endo H."/>
            <person name="Kuwata A."/>
            <person name="Ogata H."/>
        </authorList>
    </citation>
    <scope>NUCLEOTIDE SEQUENCE [LARGE SCALE GENOMIC DNA]</scope>
</reference>
<evidence type="ECO:0000256" key="2">
    <source>
        <dbReference type="ARBA" id="ARBA00022630"/>
    </source>
</evidence>
<evidence type="ECO:0000256" key="7">
    <source>
        <dbReference type="SAM" id="Phobius"/>
    </source>
</evidence>
<keyword evidence="6" id="KW-0520">NAD</keyword>
<evidence type="ECO:0000256" key="1">
    <source>
        <dbReference type="ARBA" id="ARBA00005855"/>
    </source>
</evidence>
<keyword evidence="4" id="KW-0274">FAD</keyword>
<proteinExistence type="inferred from homology"/>
<keyword evidence="7" id="KW-1133">Transmembrane helix</keyword>
<comment type="caution">
    <text evidence="8">The sequence shown here is derived from an EMBL/GenBank/DDBJ whole genome shotgun (WGS) entry which is preliminary data.</text>
</comment>
<feature type="transmembrane region" description="Helical" evidence="7">
    <location>
        <begin position="79"/>
        <end position="99"/>
    </location>
</feature>
<evidence type="ECO:0000256" key="4">
    <source>
        <dbReference type="ARBA" id="ARBA00022827"/>
    </source>
</evidence>
<evidence type="ECO:0000256" key="3">
    <source>
        <dbReference type="ARBA" id="ARBA00022729"/>
    </source>
</evidence>
<dbReference type="Pfam" id="PF13450">
    <property type="entry name" value="NAD_binding_8"/>
    <property type="match status" value="1"/>
</dbReference>
<keyword evidence="3" id="KW-0732">Signal</keyword>
<dbReference type="PANTHER" id="PTHR46091:SF3">
    <property type="entry name" value="AMINE OXIDASE DOMAIN-CONTAINING PROTEIN"/>
    <property type="match status" value="1"/>
</dbReference>
<organism evidence="8 9">
    <name type="scientific">Tetraparma gracilis</name>
    <dbReference type="NCBI Taxonomy" id="2962635"/>
    <lineage>
        <taxon>Eukaryota</taxon>
        <taxon>Sar</taxon>
        <taxon>Stramenopiles</taxon>
        <taxon>Ochrophyta</taxon>
        <taxon>Bolidophyceae</taxon>
        <taxon>Parmales</taxon>
        <taxon>Triparmaceae</taxon>
        <taxon>Tetraparma</taxon>
    </lineage>
</organism>
<feature type="transmembrane region" description="Helical" evidence="7">
    <location>
        <begin position="6"/>
        <end position="26"/>
    </location>
</feature>
<protein>
    <submittedName>
        <fullName evidence="8">Uncharacterized protein</fullName>
    </submittedName>
</protein>
<dbReference type="InterPro" id="IPR036188">
    <property type="entry name" value="FAD/NAD-bd_sf"/>
</dbReference>
<sequence length="663" mass="74198">MGLHELVTDRFVWGFMLLQLLVFLYMREQGVSHSFDDDEKKELFSKLPQEGSQDSTDWGTQRGLRVRISRTNVKSLGRLDLIIIGSGLSSLTVAAILSLRKFKVLVLEQGDKAGGSLATFEEKGLELDQGGHITGGGVGSIGSPIRKFLDQVTGGLVTWCRMDDAYDVAVLAGSDKWETKEEVKFYSDVSRTKRELKEKFPEMKDQLAIDRYFFYVTLTKYALIPWAFCKLFPSAYWRKLTGKLLLAPAAICANQTTAAKIGKWTDNKALIGVLSYSHGGHGLNPSRASFIAQAAASAHFQKGAFYPRGGPSAIAMGACEVIRRNGGQVLTFAKVSRLLFDDDEDMGPHEFKKRTGRCWGVEVNGHSIFAQRIVSGIGIRGTYLNLVPPRYHDKLGPIVKKLKHFDGIAVGTDSHVLEKSADGTFDVNDAMDKNYNLVHLKKFGTGPSTCCVTLHVGFMGVDNDELGIPAQNRYVFPSWDHEENFKNSKKKFQNPFRMVMITCAAAKDESWNERWPKRTVVTLVAPVEYDVFGEWNSIRPDKDRPFEYHKLKEFLTERLLKVLHAQYPQTEGKQKVYKSLKTPLDKNDNFALDRGEESGLEHTPERYLKYHSELSPRTEIEGLYLCGKDVGVGVGIAASVWGGVLCIFCLSKKRILEYAAALF</sequence>
<dbReference type="Proteomes" id="UP001165060">
    <property type="component" value="Unassembled WGS sequence"/>
</dbReference>
<evidence type="ECO:0000313" key="9">
    <source>
        <dbReference type="Proteomes" id="UP001165060"/>
    </source>
</evidence>
<keyword evidence="2" id="KW-0285">Flavoprotein</keyword>
<gene>
    <name evidence="8" type="ORF">TeGR_g8717</name>
</gene>
<dbReference type="InterPro" id="IPR052206">
    <property type="entry name" value="Retinol_saturase"/>
</dbReference>
<name>A0ABQ6M7S4_9STRA</name>
<keyword evidence="9" id="KW-1185">Reference proteome</keyword>
<evidence type="ECO:0000256" key="5">
    <source>
        <dbReference type="ARBA" id="ARBA00022857"/>
    </source>
</evidence>
<dbReference type="EMBL" id="BRYB01001234">
    <property type="protein sequence ID" value="GMI21231.1"/>
    <property type="molecule type" value="Genomic_DNA"/>
</dbReference>
<evidence type="ECO:0000256" key="6">
    <source>
        <dbReference type="ARBA" id="ARBA00023027"/>
    </source>
</evidence>